<feature type="compositionally biased region" description="Low complexity" evidence="1">
    <location>
        <begin position="241"/>
        <end position="254"/>
    </location>
</feature>
<dbReference type="RefSeq" id="XP_025350968.1">
    <property type="nucleotide sequence ID" value="XM_025491351.1"/>
</dbReference>
<evidence type="ECO:0000313" key="4">
    <source>
        <dbReference type="Proteomes" id="UP000245942"/>
    </source>
</evidence>
<evidence type="ECO:0000313" key="3">
    <source>
        <dbReference type="EMBL" id="PWN23808.1"/>
    </source>
</evidence>
<feature type="transmembrane region" description="Helical" evidence="2">
    <location>
        <begin position="211"/>
        <end position="230"/>
    </location>
</feature>
<evidence type="ECO:0000256" key="2">
    <source>
        <dbReference type="SAM" id="Phobius"/>
    </source>
</evidence>
<gene>
    <name evidence="3" type="ORF">BCV69DRAFT_279722</name>
</gene>
<accession>A0A316UFU1</accession>
<dbReference type="OrthoDB" id="2525787at2759"/>
<dbReference type="Proteomes" id="UP000245942">
    <property type="component" value="Unassembled WGS sequence"/>
</dbReference>
<feature type="region of interest" description="Disordered" evidence="1">
    <location>
        <begin position="241"/>
        <end position="263"/>
    </location>
</feature>
<sequence length="263" mass="28030">MSLFSLRKLVTGTGWRPDTEYSGLSWSEELAINDHGRHRGVPVFGSPNGMDTTALGPEVWKLVAATPDVGAGSPARAGVDATWGPLASASSSTSGTGGSADPTAYDFSSGLFSCRSLSACEPCPPQTRNHPFCRPYGNRRLVSCKANSSRRDSLESQKQNVTSRAGVGEEQGISAVAAAMERAVKPPPPADLEFQGWEACGKVISSETRDYFEFVLILILLGLGSLVMLVRRNRELLKLQQSGQTGTGRSTSGAARRRRARLG</sequence>
<feature type="region of interest" description="Disordered" evidence="1">
    <location>
        <begin position="147"/>
        <end position="168"/>
    </location>
</feature>
<dbReference type="AlphaFoldDB" id="A0A316UFU1"/>
<evidence type="ECO:0000256" key="1">
    <source>
        <dbReference type="SAM" id="MobiDB-lite"/>
    </source>
</evidence>
<proteinExistence type="predicted"/>
<dbReference type="EMBL" id="KZ819321">
    <property type="protein sequence ID" value="PWN23808.1"/>
    <property type="molecule type" value="Genomic_DNA"/>
</dbReference>
<organism evidence="3 4">
    <name type="scientific">Pseudomicrostroma glucosiphilum</name>
    <dbReference type="NCBI Taxonomy" id="1684307"/>
    <lineage>
        <taxon>Eukaryota</taxon>
        <taxon>Fungi</taxon>
        <taxon>Dikarya</taxon>
        <taxon>Basidiomycota</taxon>
        <taxon>Ustilaginomycotina</taxon>
        <taxon>Exobasidiomycetes</taxon>
        <taxon>Microstromatales</taxon>
        <taxon>Microstromatales incertae sedis</taxon>
        <taxon>Pseudomicrostroma</taxon>
    </lineage>
</organism>
<keyword evidence="2" id="KW-0472">Membrane</keyword>
<dbReference type="GeneID" id="37013085"/>
<protein>
    <submittedName>
        <fullName evidence="3">Uncharacterized protein</fullName>
    </submittedName>
</protein>
<name>A0A316UFU1_9BASI</name>
<keyword evidence="2" id="KW-0812">Transmembrane</keyword>
<keyword evidence="2" id="KW-1133">Transmembrane helix</keyword>
<keyword evidence="4" id="KW-1185">Reference proteome</keyword>
<reference evidence="3 4" key="1">
    <citation type="journal article" date="2018" name="Mol. Biol. Evol.">
        <title>Broad Genomic Sampling Reveals a Smut Pathogenic Ancestry of the Fungal Clade Ustilaginomycotina.</title>
        <authorList>
            <person name="Kijpornyongpan T."/>
            <person name="Mondo S.J."/>
            <person name="Barry K."/>
            <person name="Sandor L."/>
            <person name="Lee J."/>
            <person name="Lipzen A."/>
            <person name="Pangilinan J."/>
            <person name="LaButti K."/>
            <person name="Hainaut M."/>
            <person name="Henrissat B."/>
            <person name="Grigoriev I.V."/>
            <person name="Spatafora J.W."/>
            <person name="Aime M.C."/>
        </authorList>
    </citation>
    <scope>NUCLEOTIDE SEQUENCE [LARGE SCALE GENOMIC DNA]</scope>
    <source>
        <strain evidence="3 4">MCA 4718</strain>
    </source>
</reference>